<evidence type="ECO:0000256" key="3">
    <source>
        <dbReference type="ARBA" id="ARBA00022695"/>
    </source>
</evidence>
<evidence type="ECO:0000256" key="2">
    <source>
        <dbReference type="ARBA" id="ARBA00022679"/>
    </source>
</evidence>
<organism evidence="8 9">
    <name type="scientific">Salinimicrobium oceani</name>
    <dbReference type="NCBI Taxonomy" id="2722702"/>
    <lineage>
        <taxon>Bacteria</taxon>
        <taxon>Pseudomonadati</taxon>
        <taxon>Bacteroidota</taxon>
        <taxon>Flavobacteriia</taxon>
        <taxon>Flavobacteriales</taxon>
        <taxon>Flavobacteriaceae</taxon>
        <taxon>Salinimicrobium</taxon>
    </lineage>
</organism>
<feature type="domain" description="Polymerase/histidinol phosphatase N-terminal" evidence="7">
    <location>
        <begin position="1"/>
        <end position="68"/>
    </location>
</feature>
<keyword evidence="2" id="KW-0808">Transferase</keyword>
<dbReference type="RefSeq" id="WP_168138283.1">
    <property type="nucleotide sequence ID" value="NZ_JAAVJR010000004.1"/>
</dbReference>
<comment type="caution">
    <text evidence="8">The sequence shown here is derived from an EMBL/GenBank/DDBJ whole genome shotgun (WGS) entry which is preliminary data.</text>
</comment>
<dbReference type="InterPro" id="IPR003141">
    <property type="entry name" value="Pol/His_phosphatase_N"/>
</dbReference>
<evidence type="ECO:0000256" key="6">
    <source>
        <dbReference type="ARBA" id="ARBA00049244"/>
    </source>
</evidence>
<reference evidence="8 9" key="1">
    <citation type="submission" date="2020-03" db="EMBL/GenBank/DDBJ databases">
        <title>Salinimicrobium sp. nov, isolated from SCS.</title>
        <authorList>
            <person name="Cao W.R."/>
        </authorList>
    </citation>
    <scope>NUCLEOTIDE SEQUENCE [LARGE SCALE GENOMIC DNA]</scope>
    <source>
        <strain evidence="9">J15B91</strain>
    </source>
</reference>
<dbReference type="PANTHER" id="PTHR32294">
    <property type="entry name" value="DNA POLYMERASE III SUBUNIT ALPHA"/>
    <property type="match status" value="1"/>
</dbReference>
<dbReference type="SUPFAM" id="SSF89550">
    <property type="entry name" value="PHP domain-like"/>
    <property type="match status" value="1"/>
</dbReference>
<dbReference type="InterPro" id="IPR040982">
    <property type="entry name" value="DNA_pol3_finger"/>
</dbReference>
<keyword evidence="3" id="KW-0548">Nucleotidyltransferase</keyword>
<dbReference type="InterPro" id="IPR004013">
    <property type="entry name" value="PHP_dom"/>
</dbReference>
<sequence length="1006" mass="116163">MFLNCHTYYSLRYGTFSVEELCELAKLQDATTLAVTDINNTSACIKFIQVAPEYGIKPLIGIDFRNGVSQQYVGIAKNNKGFRQLNQHLSQYLHAEKTFPDTAPFLSDCYIIYPFNKVVLDKRTHFEENEFIGISIENLRKLRFSEYLQFTEKLVFMQTVTFRSKKDHNAHRLLRAIDNNTLLSKLPTSEEGCFSQQMLSSQMIKREFKDFPYILRNTEILIKNCHVKFDFGEARKNQNLQVFGKNKKEDEEELKKLCYNNLPKRYPQASEEVYERVNKELKAIIDLGYVSFFLINYDIIQYARSKGYPYIGRGSGANSIVAYIIEITNVDPIELDLYFERFINAHRNSPPDFDIDFSWKHRQDVTTYIFERYSNTALMGTYVTFKRRAVVRELGKVLGLPKENIDKLSAGYFNQYQLDHLEKLVLSYSKLIAGFPNYISVHSGGILILNSSIYNFAGTFMPPKGFRTVQIDMNISEEVGIHKFDILAQRGLSKITDAIEIIHHNQPHAKVEDIEDIAIFKNDPQINHLLRTGDCMGVFYVESPAMRGLMIKLQTSSYLELVAASSIIRPGVSNGGMKEEYIRRHRNPEKRKVAHPVLFEILAETYGVMVYQEDVLKVAHFFAGLSYEEADVLRRGMSGKKTSKGQIEKIEFKFRDNCRKKGYSEQLINEVWEQIFSFAGYAFPKGHSASYAVESYQSLYLKKYFPLEFMVAALNNGGGFYDVETYIQEIRRCGGRVHAPCINKSDHPNVIYGKDIYLGLGYIKELESRVIQRILENRQFFGPFRSLDDFIDRVDIGIEQLSILLKIGAFRFTKLDKHHLLWKAHFKLSKSRSKTNQGVLFRPQHRDFDLPEFSFSKIVEAYDQMELLGFPLCSHFELLKNPLQSSLRAKELKNFIGKDIYIYGNLITAKPTPTANGKFMCFCTFYDMDGDIFDIVQFPSIAEKFPIRSKGIFLCYGRVVNELDYLSINLKWISRQDTIGDPRLDDSRKLQVTESQTLSTGAFKNS</sequence>
<proteinExistence type="predicted"/>
<dbReference type="EC" id="2.7.7.7" evidence="1"/>
<dbReference type="InterPro" id="IPR029460">
    <property type="entry name" value="DNAPol_HHH"/>
</dbReference>
<dbReference type="Pfam" id="PF02811">
    <property type="entry name" value="PHP"/>
    <property type="match status" value="1"/>
</dbReference>
<dbReference type="InterPro" id="IPR016195">
    <property type="entry name" value="Pol/histidinol_Pase-like"/>
</dbReference>
<dbReference type="SMART" id="SM00481">
    <property type="entry name" value="POLIIIAc"/>
    <property type="match status" value="1"/>
</dbReference>
<gene>
    <name evidence="8" type="ORF">HC175_09325</name>
</gene>
<dbReference type="Pfam" id="PF17657">
    <property type="entry name" value="DNA_pol3_finger"/>
    <property type="match status" value="1"/>
</dbReference>
<dbReference type="InterPro" id="IPR004805">
    <property type="entry name" value="DnaE2/DnaE/PolC"/>
</dbReference>
<comment type="catalytic activity">
    <reaction evidence="6">
        <text>DNA(n) + a 2'-deoxyribonucleoside 5'-triphosphate = DNA(n+1) + diphosphate</text>
        <dbReference type="Rhea" id="RHEA:22508"/>
        <dbReference type="Rhea" id="RHEA-COMP:17339"/>
        <dbReference type="Rhea" id="RHEA-COMP:17340"/>
        <dbReference type="ChEBI" id="CHEBI:33019"/>
        <dbReference type="ChEBI" id="CHEBI:61560"/>
        <dbReference type="ChEBI" id="CHEBI:173112"/>
        <dbReference type="EC" id="2.7.7.7"/>
    </reaction>
</comment>
<name>A0ABX1CXX3_9FLAO</name>
<evidence type="ECO:0000313" key="8">
    <source>
        <dbReference type="EMBL" id="NJW53121.1"/>
    </source>
</evidence>
<evidence type="ECO:0000256" key="1">
    <source>
        <dbReference type="ARBA" id="ARBA00012417"/>
    </source>
</evidence>
<dbReference type="Pfam" id="PF14579">
    <property type="entry name" value="HHH_6"/>
    <property type="match status" value="1"/>
</dbReference>
<dbReference type="Proteomes" id="UP000703674">
    <property type="component" value="Unassembled WGS sequence"/>
</dbReference>
<keyword evidence="5" id="KW-0239">DNA-directed DNA polymerase</keyword>
<dbReference type="NCBIfam" id="TIGR00594">
    <property type="entry name" value="polc"/>
    <property type="match status" value="1"/>
</dbReference>
<evidence type="ECO:0000256" key="4">
    <source>
        <dbReference type="ARBA" id="ARBA00022705"/>
    </source>
</evidence>
<dbReference type="Gene3D" id="1.10.150.870">
    <property type="match status" value="1"/>
</dbReference>
<keyword evidence="9" id="KW-1185">Reference proteome</keyword>
<evidence type="ECO:0000259" key="7">
    <source>
        <dbReference type="SMART" id="SM00481"/>
    </source>
</evidence>
<dbReference type="Pfam" id="PF07733">
    <property type="entry name" value="DNA_pol3_alpha"/>
    <property type="match status" value="1"/>
</dbReference>
<keyword evidence="4" id="KW-0235">DNA replication</keyword>
<dbReference type="Gene3D" id="3.20.20.140">
    <property type="entry name" value="Metal-dependent hydrolases"/>
    <property type="match status" value="1"/>
</dbReference>
<evidence type="ECO:0000256" key="5">
    <source>
        <dbReference type="ARBA" id="ARBA00022932"/>
    </source>
</evidence>
<protein>
    <recommendedName>
        <fullName evidence="1">DNA-directed DNA polymerase</fullName>
        <ecNumber evidence="1">2.7.7.7</ecNumber>
    </recommendedName>
</protein>
<accession>A0ABX1CXX3</accession>
<dbReference type="EMBL" id="JAAVJR010000004">
    <property type="protein sequence ID" value="NJW53121.1"/>
    <property type="molecule type" value="Genomic_DNA"/>
</dbReference>
<evidence type="ECO:0000313" key="9">
    <source>
        <dbReference type="Proteomes" id="UP000703674"/>
    </source>
</evidence>
<dbReference type="InterPro" id="IPR011708">
    <property type="entry name" value="DNA_pol3_alpha_NTPase_dom"/>
</dbReference>